<sequence length="56" mass="6463">MEIWLTTLQELYLVLFPQKFKDFEASLRVCYIVVLVAHSTQVFGEVSKVRFHSTGG</sequence>
<dbReference type="AlphaFoldDB" id="A0A061RLG6"/>
<protein>
    <submittedName>
        <fullName evidence="1">Uncharacterized protein</fullName>
    </submittedName>
</protein>
<name>A0A061RLG6_9CHLO</name>
<reference evidence="1" key="1">
    <citation type="submission" date="2014-05" db="EMBL/GenBank/DDBJ databases">
        <title>The transcriptome of the halophilic microalga Tetraselmis sp. GSL018 isolated from the Great Salt Lake, Utah.</title>
        <authorList>
            <person name="Jinkerson R.E."/>
            <person name="D'Adamo S."/>
            <person name="Posewitz M.C."/>
        </authorList>
    </citation>
    <scope>NUCLEOTIDE SEQUENCE</scope>
    <source>
        <strain evidence="1">GSL018</strain>
    </source>
</reference>
<proteinExistence type="predicted"/>
<accession>A0A061RLG6</accession>
<evidence type="ECO:0000313" key="1">
    <source>
        <dbReference type="EMBL" id="JAC71584.1"/>
    </source>
</evidence>
<organism evidence="1">
    <name type="scientific">Tetraselmis sp. GSL018</name>
    <dbReference type="NCBI Taxonomy" id="582737"/>
    <lineage>
        <taxon>Eukaryota</taxon>
        <taxon>Viridiplantae</taxon>
        <taxon>Chlorophyta</taxon>
        <taxon>core chlorophytes</taxon>
        <taxon>Chlorodendrophyceae</taxon>
        <taxon>Chlorodendrales</taxon>
        <taxon>Chlorodendraceae</taxon>
        <taxon>Tetraselmis</taxon>
    </lineage>
</organism>
<gene>
    <name evidence="1" type="ORF">TSPGSL018_1561</name>
</gene>
<dbReference type="EMBL" id="GBEZ01014495">
    <property type="protein sequence ID" value="JAC71584.1"/>
    <property type="molecule type" value="Transcribed_RNA"/>
</dbReference>